<dbReference type="EMBL" id="JAADYS010000953">
    <property type="protein sequence ID" value="KAF4465959.1"/>
    <property type="molecule type" value="Genomic_DNA"/>
</dbReference>
<keyword evidence="3" id="KW-1185">Reference proteome</keyword>
<gene>
    <name evidence="2" type="ORF">FALBO_7191</name>
</gene>
<dbReference type="Proteomes" id="UP000554235">
    <property type="component" value="Unassembled WGS sequence"/>
</dbReference>
<sequence length="129" mass="14140">MTGIKTPKPIGAVDTYPRRLPWSRPATRTRSRHVRTSCVDLQSRRKATFAWLCHNGVVEPVAQNQLEPMAVDGQTGEIKRDPAGKDSGDSLIPEIVIHPPTTDGDVDVDVETICAKIESHLQGNFEAAN</sequence>
<dbReference type="AlphaFoldDB" id="A0A8H4P856"/>
<comment type="caution">
    <text evidence="2">The sequence shown here is derived from an EMBL/GenBank/DDBJ whole genome shotgun (WGS) entry which is preliminary data.</text>
</comment>
<dbReference type="OrthoDB" id="5111570at2759"/>
<name>A0A8H4P856_9HYPO</name>
<evidence type="ECO:0000313" key="2">
    <source>
        <dbReference type="EMBL" id="KAF4465959.1"/>
    </source>
</evidence>
<evidence type="ECO:0000256" key="1">
    <source>
        <dbReference type="SAM" id="MobiDB-lite"/>
    </source>
</evidence>
<evidence type="ECO:0000313" key="3">
    <source>
        <dbReference type="Proteomes" id="UP000554235"/>
    </source>
</evidence>
<proteinExistence type="predicted"/>
<protein>
    <submittedName>
        <fullName evidence="2">Uncharacterized protein</fullName>
    </submittedName>
</protein>
<feature type="compositionally biased region" description="Basic and acidic residues" evidence="1">
    <location>
        <begin position="77"/>
        <end position="88"/>
    </location>
</feature>
<organism evidence="2 3">
    <name type="scientific">Fusarium albosuccineum</name>
    <dbReference type="NCBI Taxonomy" id="1237068"/>
    <lineage>
        <taxon>Eukaryota</taxon>
        <taxon>Fungi</taxon>
        <taxon>Dikarya</taxon>
        <taxon>Ascomycota</taxon>
        <taxon>Pezizomycotina</taxon>
        <taxon>Sordariomycetes</taxon>
        <taxon>Hypocreomycetidae</taxon>
        <taxon>Hypocreales</taxon>
        <taxon>Nectriaceae</taxon>
        <taxon>Fusarium</taxon>
        <taxon>Fusarium decemcellulare species complex</taxon>
    </lineage>
</organism>
<feature type="region of interest" description="Disordered" evidence="1">
    <location>
        <begin position="73"/>
        <end position="103"/>
    </location>
</feature>
<reference evidence="2 3" key="1">
    <citation type="submission" date="2020-01" db="EMBL/GenBank/DDBJ databases">
        <title>Identification and distribution of gene clusters putatively required for synthesis of sphingolipid metabolism inhibitors in phylogenetically diverse species of the filamentous fungus Fusarium.</title>
        <authorList>
            <person name="Kim H.-S."/>
            <person name="Busman M."/>
            <person name="Brown D.W."/>
            <person name="Divon H."/>
            <person name="Uhlig S."/>
            <person name="Proctor R.H."/>
        </authorList>
    </citation>
    <scope>NUCLEOTIDE SEQUENCE [LARGE SCALE GENOMIC DNA]</scope>
    <source>
        <strain evidence="2 3">NRRL 20459</strain>
    </source>
</reference>
<accession>A0A8H4P856</accession>